<dbReference type="KEGG" id="sted:SPTER_10520"/>
<reference evidence="1 2" key="1">
    <citation type="submission" date="2019-02" db="EMBL/GenBank/DDBJ databases">
        <title>Closed genome of Sporomusa termitida DSM 4440.</title>
        <authorList>
            <person name="Poehlein A."/>
            <person name="Daniel R."/>
        </authorList>
    </citation>
    <scope>NUCLEOTIDE SEQUENCE [LARGE SCALE GENOMIC DNA]</scope>
    <source>
        <strain evidence="1 2">DSM 4440</strain>
    </source>
</reference>
<sequence length="53" mass="5852">MPVYRVIIDGRETGESVIAGNYADAYFEVASTMPLTYQTDVKLVAVEQAQDKP</sequence>
<dbReference type="RefSeq" id="WP_170233156.1">
    <property type="nucleotide sequence ID" value="NZ_CP036259.1"/>
</dbReference>
<evidence type="ECO:0000313" key="2">
    <source>
        <dbReference type="Proteomes" id="UP000320776"/>
    </source>
</evidence>
<proteinExistence type="predicted"/>
<gene>
    <name evidence="1" type="ORF">SPTER_10520</name>
</gene>
<keyword evidence="2" id="KW-1185">Reference proteome</keyword>
<dbReference type="AlphaFoldDB" id="A0A517DR60"/>
<dbReference type="EMBL" id="CP036259">
    <property type="protein sequence ID" value="QDR79756.1"/>
    <property type="molecule type" value="Genomic_DNA"/>
</dbReference>
<accession>A0A517DR60</accession>
<evidence type="ECO:0000313" key="1">
    <source>
        <dbReference type="EMBL" id="QDR79756.1"/>
    </source>
</evidence>
<dbReference type="Proteomes" id="UP000320776">
    <property type="component" value="Chromosome"/>
</dbReference>
<organism evidence="1 2">
    <name type="scientific">Sporomusa termitida</name>
    <dbReference type="NCBI Taxonomy" id="2377"/>
    <lineage>
        <taxon>Bacteria</taxon>
        <taxon>Bacillati</taxon>
        <taxon>Bacillota</taxon>
        <taxon>Negativicutes</taxon>
        <taxon>Selenomonadales</taxon>
        <taxon>Sporomusaceae</taxon>
        <taxon>Sporomusa</taxon>
    </lineage>
</organism>
<protein>
    <submittedName>
        <fullName evidence="1">Uncharacterized protein</fullName>
    </submittedName>
</protein>
<name>A0A517DR60_9FIRM</name>